<dbReference type="InterPro" id="IPR005183">
    <property type="entry name" value="DUF305_CopM-like"/>
</dbReference>
<sequence length="204" mass="22098">MKRLALAAVGVTCVLLGVVIGAWWQHQPDQPRAATVSLEPLEVGFAQDMSSHHLQAIELCHALASPREPMIDALCTQITSAQNQEIGVLSGWLMLLDQPQTSPQPMAWMGAAHHHSGAHMPGMASWTEMDELRRLTGPAAETAFLQLMIRHHRGGLDMASHAAQHATTRAVAQLATSMIKEQSEEIGVMEPLLAARGGEQLPYP</sequence>
<dbReference type="KEGG" id="roz:CBI38_08725"/>
<organism evidence="2 3">
    <name type="scientific">Rhodococcus oxybenzonivorans</name>
    <dbReference type="NCBI Taxonomy" id="1990687"/>
    <lineage>
        <taxon>Bacteria</taxon>
        <taxon>Bacillati</taxon>
        <taxon>Actinomycetota</taxon>
        <taxon>Actinomycetes</taxon>
        <taxon>Mycobacteriales</taxon>
        <taxon>Nocardiaceae</taxon>
        <taxon>Rhodococcus</taxon>
    </lineage>
</organism>
<keyword evidence="3" id="KW-1185">Reference proteome</keyword>
<evidence type="ECO:0000313" key="3">
    <source>
        <dbReference type="Proteomes" id="UP000245711"/>
    </source>
</evidence>
<feature type="domain" description="DUF305" evidence="1">
    <location>
        <begin position="42"/>
        <end position="192"/>
    </location>
</feature>
<evidence type="ECO:0000313" key="2">
    <source>
        <dbReference type="EMBL" id="AWK71665.1"/>
    </source>
</evidence>
<proteinExistence type="predicted"/>
<dbReference type="RefSeq" id="WP_109328144.1">
    <property type="nucleotide sequence ID" value="NZ_CP021354.1"/>
</dbReference>
<dbReference type="PANTHER" id="PTHR36933:SF1">
    <property type="entry name" value="SLL0788 PROTEIN"/>
    <property type="match status" value="1"/>
</dbReference>
<dbReference type="AlphaFoldDB" id="A0A2S2BSR5"/>
<dbReference type="PANTHER" id="PTHR36933">
    <property type="entry name" value="SLL0788 PROTEIN"/>
    <property type="match status" value="1"/>
</dbReference>
<name>A0A2S2BSR5_9NOCA</name>
<dbReference type="Pfam" id="PF03713">
    <property type="entry name" value="DUF305"/>
    <property type="match status" value="1"/>
</dbReference>
<dbReference type="InterPro" id="IPR012347">
    <property type="entry name" value="Ferritin-like"/>
</dbReference>
<accession>A0A2S2BSR5</accession>
<dbReference type="EMBL" id="CP021354">
    <property type="protein sequence ID" value="AWK71665.1"/>
    <property type="molecule type" value="Genomic_DNA"/>
</dbReference>
<dbReference type="Gene3D" id="1.20.1260.10">
    <property type="match status" value="1"/>
</dbReference>
<gene>
    <name evidence="2" type="ORF">CBI38_08725</name>
</gene>
<dbReference type="Proteomes" id="UP000245711">
    <property type="component" value="Chromosome"/>
</dbReference>
<evidence type="ECO:0000259" key="1">
    <source>
        <dbReference type="Pfam" id="PF03713"/>
    </source>
</evidence>
<dbReference type="OrthoDB" id="26872at2"/>
<protein>
    <recommendedName>
        <fullName evidence="1">DUF305 domain-containing protein</fullName>
    </recommendedName>
</protein>
<reference evidence="2 3" key="1">
    <citation type="submission" date="2017-05" db="EMBL/GenBank/DDBJ databases">
        <title>Isolation of Rhodococcus sp. S2-17 biodegrading of BP-3.</title>
        <authorList>
            <person name="Lee Y."/>
            <person name="Kim K.H."/>
            <person name="Chun B.H."/>
            <person name="Jung H.S."/>
            <person name="Jeon C.O."/>
        </authorList>
    </citation>
    <scope>NUCLEOTIDE SEQUENCE [LARGE SCALE GENOMIC DNA]</scope>
    <source>
        <strain evidence="2 3">S2-17</strain>
    </source>
</reference>